<reference evidence="2 3" key="1">
    <citation type="submission" date="2016-07" db="EMBL/GenBank/DDBJ databases">
        <title>High microdiversification within the ubiquitous acI lineage of Actinobacteria.</title>
        <authorList>
            <person name="Neuenschwander S.M."/>
            <person name="Salcher M."/>
            <person name="Ghai R."/>
            <person name="Pernthaler J."/>
        </authorList>
    </citation>
    <scope>NUCLEOTIDE SEQUENCE [LARGE SCALE GENOMIC DNA]</scope>
    <source>
        <strain evidence="2">MMS-21-148</strain>
    </source>
</reference>
<dbReference type="AlphaFoldDB" id="A0AAC9YPM4"/>
<feature type="transmembrane region" description="Helical" evidence="1">
    <location>
        <begin position="84"/>
        <end position="112"/>
    </location>
</feature>
<feature type="transmembrane region" description="Helical" evidence="1">
    <location>
        <begin position="21"/>
        <end position="43"/>
    </location>
</feature>
<keyword evidence="1" id="KW-1133">Transmembrane helix</keyword>
<accession>A0AAC9YPM4</accession>
<feature type="transmembrane region" description="Helical" evidence="1">
    <location>
        <begin position="395"/>
        <end position="415"/>
    </location>
</feature>
<keyword evidence="3" id="KW-1185">Reference proteome</keyword>
<name>A0AAC9YPM4_9ACTN</name>
<feature type="transmembrane region" description="Helical" evidence="1">
    <location>
        <begin position="201"/>
        <end position="217"/>
    </location>
</feature>
<dbReference type="KEGG" id="plan:A1s21148_00435"/>
<keyword evidence="1" id="KW-0472">Membrane</keyword>
<feature type="transmembrane region" description="Helical" evidence="1">
    <location>
        <begin position="124"/>
        <end position="142"/>
    </location>
</feature>
<dbReference type="RefSeq" id="WP_095670539.1">
    <property type="nucleotide sequence ID" value="NZ_CP016769.1"/>
</dbReference>
<evidence type="ECO:0000313" key="2">
    <source>
        <dbReference type="EMBL" id="ASY10051.1"/>
    </source>
</evidence>
<proteinExistence type="predicted"/>
<feature type="transmembrane region" description="Helical" evidence="1">
    <location>
        <begin position="365"/>
        <end position="383"/>
    </location>
</feature>
<dbReference type="Proteomes" id="UP000217144">
    <property type="component" value="Chromosome"/>
</dbReference>
<evidence type="ECO:0000256" key="1">
    <source>
        <dbReference type="SAM" id="Phobius"/>
    </source>
</evidence>
<feature type="transmembrane region" description="Helical" evidence="1">
    <location>
        <begin position="421"/>
        <end position="438"/>
    </location>
</feature>
<feature type="transmembrane region" description="Helical" evidence="1">
    <location>
        <begin position="224"/>
        <end position="241"/>
    </location>
</feature>
<evidence type="ECO:0000313" key="3">
    <source>
        <dbReference type="Proteomes" id="UP000217144"/>
    </source>
</evidence>
<protein>
    <submittedName>
        <fullName evidence="2">Uncharacterized protein</fullName>
    </submittedName>
</protein>
<keyword evidence="1" id="KW-0812">Transmembrane</keyword>
<dbReference type="EMBL" id="CP016769">
    <property type="protein sequence ID" value="ASY10051.1"/>
    <property type="molecule type" value="Genomic_DNA"/>
</dbReference>
<organism evidence="2 3">
    <name type="scientific">Candidatus Planktophila lacus</name>
    <dbReference type="NCBI Taxonomy" id="1884913"/>
    <lineage>
        <taxon>Bacteria</taxon>
        <taxon>Bacillati</taxon>
        <taxon>Actinomycetota</taxon>
        <taxon>Actinomycetes</taxon>
        <taxon>Candidatus Nanopelagicales</taxon>
        <taxon>Candidatus Nanopelagicaceae</taxon>
        <taxon>Candidatus Planktophila</taxon>
    </lineage>
</organism>
<gene>
    <name evidence="2" type="ORF">A1s21148_00435</name>
</gene>
<sequence>MAKQIKSKKSIVELAKSDRKLNKYLIVFPAIALLIKLIVIFNIQAGGWAGADGENYLAGVDGLLNQGFFSTQEKLTYWPAGYPILIWPFAAISLTKFLYMLSIVQSLFFAYSTYFLSKAIQKSTLSYLAFTASLLISFNPTLALGSLAIGYETPVASCMMMALGLAIKSLTKPDEDNKSLRIAAFIGLWFGLASFVQPRFLLVGVVFLLIHTFYLYGKKLNVKFIAVGAIAIVLLPALLVFRNAQAVDKATISTNLGVTMYLGVGEDTLGGYNRIGPGIACEPKTPGAEVSENELVLCIVKWYLSNPSKTVKLAFNKSLYFWSPWSGPVAEGTMARNPWLKISPVQNMQKSVDGANLVRGGFGKFISYSWLVGQLALLVWGFFSLKRRGKFEMQVAVLALTPIALAWLITLGTIGDHRFRIPTMSLSILLQVAGILAIRQRITKAL</sequence>